<gene>
    <name evidence="1" type="ORF">GCM10011372_02880</name>
</gene>
<keyword evidence="2" id="KW-1185">Reference proteome</keyword>
<evidence type="ECO:0000313" key="1">
    <source>
        <dbReference type="EMBL" id="GGJ68547.1"/>
    </source>
</evidence>
<reference evidence="1" key="1">
    <citation type="journal article" date="2014" name="Int. J. Syst. Evol. Microbiol.">
        <title>Complete genome sequence of Corynebacterium casei LMG S-19264T (=DSM 44701T), isolated from a smear-ripened cheese.</title>
        <authorList>
            <consortium name="US DOE Joint Genome Institute (JGI-PGF)"/>
            <person name="Walter F."/>
            <person name="Albersmeier A."/>
            <person name="Kalinowski J."/>
            <person name="Ruckert C."/>
        </authorList>
    </citation>
    <scope>NUCLEOTIDE SEQUENCE</scope>
    <source>
        <strain evidence="1">CGMCC 1.8984</strain>
    </source>
</reference>
<evidence type="ECO:0008006" key="3">
    <source>
        <dbReference type="Google" id="ProtNLM"/>
    </source>
</evidence>
<name>A0A917PAD3_9MICO</name>
<proteinExistence type="predicted"/>
<reference evidence="1" key="2">
    <citation type="submission" date="2020-09" db="EMBL/GenBank/DDBJ databases">
        <authorList>
            <person name="Sun Q."/>
            <person name="Zhou Y."/>
        </authorList>
    </citation>
    <scope>NUCLEOTIDE SEQUENCE</scope>
    <source>
        <strain evidence="1">CGMCC 1.8984</strain>
    </source>
</reference>
<evidence type="ECO:0000313" key="2">
    <source>
        <dbReference type="Proteomes" id="UP000636956"/>
    </source>
</evidence>
<dbReference type="Proteomes" id="UP000636956">
    <property type="component" value="Unassembled WGS sequence"/>
</dbReference>
<dbReference type="EMBL" id="BMMD01000001">
    <property type="protein sequence ID" value="GGJ68547.1"/>
    <property type="molecule type" value="Genomic_DNA"/>
</dbReference>
<sequence length="425" mass="46878">MARESVLYSNEHRHGGSPSDSDFNRLYNLFNDSDDTIGEPSLSDIMTPLVYEQFAYGESEFEELSRVWALFGDPSLGTPIPWADVFGMSLAEAARAALVLHGWVVMNGGRLDRGLFDAPHMQEVFERVAPREQLIGLADYFTATVEQARALHSEATGVSKDKQRFAFNPFVARPLIDLGAAGVWAPQTMLVSRAIFPSNLYYVGIRRWGKPFADNLGDRVEQYVGRQLRLLGGDHVKGEIEYAKGQKSVDWFWVTDQAVVLVECKSARMTLGAKAADDSLGAVVARSIGKARAQIDRTAQFIRDRHPAFAHLPSDRPIVGMIVTAEPFYLGNAGILPEYGALGATASQVVSLRELEHFVMLEKDEAAGLLLSIVADPEKRTWALSSVMNDLHALPKNTILEQAWHQYDYIDARGPAVAPASLKTS</sequence>
<dbReference type="AlphaFoldDB" id="A0A917PAD3"/>
<protein>
    <recommendedName>
        <fullName evidence="3">NERD domain-containing protein</fullName>
    </recommendedName>
</protein>
<organism evidence="1 2">
    <name type="scientific">Agromyces bauzanensis</name>
    <dbReference type="NCBI Taxonomy" id="1308924"/>
    <lineage>
        <taxon>Bacteria</taxon>
        <taxon>Bacillati</taxon>
        <taxon>Actinomycetota</taxon>
        <taxon>Actinomycetes</taxon>
        <taxon>Micrococcales</taxon>
        <taxon>Microbacteriaceae</taxon>
        <taxon>Agromyces</taxon>
    </lineage>
</organism>
<accession>A0A917PAD3</accession>
<comment type="caution">
    <text evidence="1">The sequence shown here is derived from an EMBL/GenBank/DDBJ whole genome shotgun (WGS) entry which is preliminary data.</text>
</comment>